<reference evidence="1" key="1">
    <citation type="journal article" date="2019" name="Microbiol. Resour. Announc.">
        <title>Draft Genomic Sequences of Streptomyces misionensis and Streptomyces albidoflavus, bacteria applied for phytopathogen biocontrol.</title>
        <authorList>
            <person name="Pylro V."/>
            <person name="Dias A."/>
            <person name="Andreote F."/>
            <person name="Varani A."/>
            <person name="Andreote C."/>
            <person name="Bernardo E."/>
            <person name="Martins T."/>
        </authorList>
    </citation>
    <scope>NUCLEOTIDE SEQUENCE [LARGE SCALE GENOMIC DNA]</scope>
    <source>
        <strain evidence="1">66</strain>
    </source>
</reference>
<keyword evidence="2" id="KW-1185">Reference proteome</keyword>
<dbReference type="Pfam" id="PF03995">
    <property type="entry name" value="Inhibitor_I36"/>
    <property type="match status" value="1"/>
</dbReference>
<name>A0A5C6JXZ0_9ACTN</name>
<dbReference type="SUPFAM" id="SSF49695">
    <property type="entry name" value="gamma-Crystallin-like"/>
    <property type="match status" value="1"/>
</dbReference>
<accession>A0A5C6JXZ0</accession>
<dbReference type="AlphaFoldDB" id="A0A5C6JXZ0"/>
<organism evidence="1 2">
    <name type="scientific">Streptomyces misionensis</name>
    <dbReference type="NCBI Taxonomy" id="67331"/>
    <lineage>
        <taxon>Bacteria</taxon>
        <taxon>Bacillati</taxon>
        <taxon>Actinomycetota</taxon>
        <taxon>Actinomycetes</taxon>
        <taxon>Kitasatosporales</taxon>
        <taxon>Streptomycetaceae</taxon>
        <taxon>Streptomyces</taxon>
    </lineage>
</organism>
<evidence type="ECO:0000313" key="1">
    <source>
        <dbReference type="EMBL" id="TWV53716.1"/>
    </source>
</evidence>
<dbReference type="Gene3D" id="2.60.20.10">
    <property type="entry name" value="Crystallins"/>
    <property type="match status" value="1"/>
</dbReference>
<comment type="caution">
    <text evidence="1">The sequence shown here is derived from an EMBL/GenBank/DDBJ whole genome shotgun (WGS) entry which is preliminary data.</text>
</comment>
<gene>
    <name evidence="1" type="ORF">FRZ03_09030</name>
</gene>
<sequence>MRCRDVLPAPQAITNCSIAVTFRGRHAGWAFTVGRVVGPLFLLQKGSPVLRAAHPRTRSATAALSRLVPGVALVTAALLTAAAPASADASIIRGQGRDACTRNYVCLYDNWDYNASGSARILRTTEDISHLDDYNFNDVTSSVVNNSRYLVRIYPDYDFKGVPVTLLPGESISFNNGNGFNDVASSVKFLPHTIG</sequence>
<evidence type="ECO:0008006" key="3">
    <source>
        <dbReference type="Google" id="ProtNLM"/>
    </source>
</evidence>
<dbReference type="EMBL" id="VOGW01000050">
    <property type="protein sequence ID" value="TWV53716.1"/>
    <property type="molecule type" value="Genomic_DNA"/>
</dbReference>
<proteinExistence type="predicted"/>
<dbReference type="Proteomes" id="UP000320481">
    <property type="component" value="Unassembled WGS sequence"/>
</dbReference>
<evidence type="ECO:0000313" key="2">
    <source>
        <dbReference type="Proteomes" id="UP000320481"/>
    </source>
</evidence>
<protein>
    <recommendedName>
        <fullName evidence="3">Peptidase inhibitor family I36</fullName>
    </recommendedName>
</protein>
<dbReference type="InterPro" id="IPR011024">
    <property type="entry name" value="G_crystallin-like"/>
</dbReference>